<dbReference type="PANTHER" id="PTHR47515:SF1">
    <property type="entry name" value="BLR2054 PROTEIN"/>
    <property type="match status" value="1"/>
</dbReference>
<name>M9RP27_9RHOB</name>
<reference evidence="1 2" key="1">
    <citation type="journal article" date="2013" name="PLoS ONE">
        <title>Poles Apart: Arctic and Antarctic Octadecabacter strains Share High Genome Plasticity and a New Type of Xanthorhodopsin.</title>
        <authorList>
            <person name="Vollmers J."/>
            <person name="Voget S."/>
            <person name="Dietrich S."/>
            <person name="Gollnow K."/>
            <person name="Smits M."/>
            <person name="Meyer K."/>
            <person name="Brinkhoff T."/>
            <person name="Simon M."/>
            <person name="Daniel R."/>
        </authorList>
    </citation>
    <scope>NUCLEOTIDE SEQUENCE [LARGE SCALE GENOMIC DNA]</scope>
    <source>
        <strain evidence="1 2">238</strain>
    </source>
</reference>
<evidence type="ECO:0000313" key="2">
    <source>
        <dbReference type="Proteomes" id="UP000004688"/>
    </source>
</evidence>
<dbReference type="PANTHER" id="PTHR47515">
    <property type="entry name" value="LOW CALCIUM RESPONSE LOCUS PROTEIN T"/>
    <property type="match status" value="1"/>
</dbReference>
<dbReference type="EMBL" id="CP003742">
    <property type="protein sequence ID" value="AGI73932.1"/>
    <property type="molecule type" value="Genomic_DNA"/>
</dbReference>
<protein>
    <submittedName>
        <fullName evidence="1">Putative DNA integration/recombination/ivertion protein</fullName>
    </submittedName>
</protein>
<keyword evidence="2" id="KW-1185">Reference proteome</keyword>
<evidence type="ECO:0000313" key="1">
    <source>
        <dbReference type="EMBL" id="AGI73932.1"/>
    </source>
</evidence>
<dbReference type="eggNOG" id="COG2801">
    <property type="taxonomic scope" value="Bacteria"/>
</dbReference>
<accession>M9RP27</accession>
<dbReference type="STRING" id="391616.OA238_c39960"/>
<organism evidence="1 2">
    <name type="scientific">Octadecabacter arcticus 238</name>
    <dbReference type="NCBI Taxonomy" id="391616"/>
    <lineage>
        <taxon>Bacteria</taxon>
        <taxon>Pseudomonadati</taxon>
        <taxon>Pseudomonadota</taxon>
        <taxon>Alphaproteobacteria</taxon>
        <taxon>Rhodobacterales</taxon>
        <taxon>Roseobacteraceae</taxon>
        <taxon>Octadecabacter</taxon>
    </lineage>
</organism>
<gene>
    <name evidence="1" type="ORF">OA238_c39960</name>
</gene>
<sequence>MRYLSRRDHDADLRDAIKQVTRERLRFGYLCIHVMVAREGFQVNHQNLRRVYAEEMLEVRRRGGRKCALGTRKPMVLPPLMACKQTTAGQWTIQINAGA</sequence>
<dbReference type="HOGENOM" id="CLU_2383292_0_0_5"/>
<dbReference type="AlphaFoldDB" id="M9RP27"/>
<dbReference type="Proteomes" id="UP000004688">
    <property type="component" value="Chromosome"/>
</dbReference>
<dbReference type="KEGG" id="oar:OA238_c39960"/>
<proteinExistence type="predicted"/>